<keyword evidence="1" id="KW-0812">Transmembrane</keyword>
<evidence type="ECO:0000256" key="1">
    <source>
        <dbReference type="SAM" id="Phobius"/>
    </source>
</evidence>
<proteinExistence type="predicted"/>
<keyword evidence="3" id="KW-1185">Reference proteome</keyword>
<gene>
    <name evidence="2" type="ORF">PEV8663_03889</name>
</gene>
<dbReference type="EMBL" id="FXYH01000018">
    <property type="protein sequence ID" value="SMX48656.1"/>
    <property type="molecule type" value="Genomic_DNA"/>
</dbReference>
<dbReference type="InterPro" id="IPR007812">
    <property type="entry name" value="T2SS_protein-GspL"/>
</dbReference>
<evidence type="ECO:0000313" key="2">
    <source>
        <dbReference type="EMBL" id="SMX48656.1"/>
    </source>
</evidence>
<protein>
    <submittedName>
        <fullName evidence="2">GspL periplasmic domain protein</fullName>
    </submittedName>
</protein>
<name>A0A238L2U1_9RHOB</name>
<keyword evidence="1" id="KW-0472">Membrane</keyword>
<dbReference type="Proteomes" id="UP000220836">
    <property type="component" value="Unassembled WGS sequence"/>
</dbReference>
<dbReference type="AlphaFoldDB" id="A0A238L2U1"/>
<dbReference type="OrthoDB" id="7715154at2"/>
<dbReference type="GO" id="GO:0015628">
    <property type="term" value="P:protein secretion by the type II secretion system"/>
    <property type="evidence" value="ECO:0007669"/>
    <property type="project" value="InterPro"/>
</dbReference>
<dbReference type="GO" id="GO:0009276">
    <property type="term" value="C:Gram-negative-bacterium-type cell wall"/>
    <property type="evidence" value="ECO:0007669"/>
    <property type="project" value="InterPro"/>
</dbReference>
<sequence length="396" mass="42349">MRQSATHQDEAQLFVRQGDGAIATNQITLVSGSAVPIVTLDLPAGLRGQAREGVALRQLSDRLGLKPDQISMRPCTLGSDKTVQEAWTRVLVADKDWLGSLESVAGRAVLPDYLSLPTAADLWTIAPVDLDGEAGLMVRLGPEDGFTALNTLAFVALRNALAGQPKPKALLTLGDMPGGVTKLAQDSGIPVLTKPADAVGLGLDAPRLLGFGELQLDLRNNPTAARARLTQKLRPWFWAFVAASLAAAVWAAGEWQRMQLAQTQTRALSDQITTTVEDVFTNGGPVLDARVQVTRALSAMQQENSGPDLTLDPLDLGTQVARILQAAQAQPEMFHFRTEDGLRIIVQLPDFAAVETLAEAIRAEGLDVNLQDTRSETGIEGVRADFTVSVQKEAGQ</sequence>
<feature type="transmembrane region" description="Helical" evidence="1">
    <location>
        <begin position="236"/>
        <end position="253"/>
    </location>
</feature>
<evidence type="ECO:0000313" key="3">
    <source>
        <dbReference type="Proteomes" id="UP000220836"/>
    </source>
</evidence>
<dbReference type="RefSeq" id="WP_097806334.1">
    <property type="nucleotide sequence ID" value="NZ_CBDIHF020000004.1"/>
</dbReference>
<reference evidence="2 3" key="1">
    <citation type="submission" date="2017-05" db="EMBL/GenBank/DDBJ databases">
        <authorList>
            <person name="Song R."/>
            <person name="Chenine A.L."/>
            <person name="Ruprecht R.M."/>
        </authorList>
    </citation>
    <scope>NUCLEOTIDE SEQUENCE [LARGE SCALE GENOMIC DNA]</scope>
    <source>
        <strain evidence="2 3">CECT 8663</strain>
    </source>
</reference>
<keyword evidence="1" id="KW-1133">Transmembrane helix</keyword>
<organism evidence="2 3">
    <name type="scientific">Pelagimonas varians</name>
    <dbReference type="NCBI Taxonomy" id="696760"/>
    <lineage>
        <taxon>Bacteria</taxon>
        <taxon>Pseudomonadati</taxon>
        <taxon>Pseudomonadota</taxon>
        <taxon>Alphaproteobacteria</taxon>
        <taxon>Rhodobacterales</taxon>
        <taxon>Roseobacteraceae</taxon>
        <taxon>Pelagimonas</taxon>
    </lineage>
</organism>
<accession>A0A238L2U1</accession>
<dbReference type="GO" id="GO:0015627">
    <property type="term" value="C:type II protein secretion system complex"/>
    <property type="evidence" value="ECO:0007669"/>
    <property type="project" value="InterPro"/>
</dbReference>
<dbReference type="NCBIfam" id="TIGR01709">
    <property type="entry name" value="typeII_sec_gspL"/>
    <property type="match status" value="1"/>
</dbReference>